<reference evidence="1" key="1">
    <citation type="submission" date="2021-01" db="EMBL/GenBank/DDBJ databases">
        <title>Modified the classification status of verrucomicrobia.</title>
        <authorList>
            <person name="Feng X."/>
        </authorList>
    </citation>
    <scope>NUCLEOTIDE SEQUENCE</scope>
    <source>
        <strain evidence="1">JCM 18052</strain>
    </source>
</reference>
<name>A0A934V9K4_9BACT</name>
<sequence length="165" mass="18677">MSLMVRLLPLVLPVASGWVAWHERRILRLGVPLSAGEIADAARMGVRHPEKIRLLKTDDITVLNGVWVRTAARWIPSVSPHTVGLSLRYGIYVRSRHWRDRRLIAHECVHTAQYERLGGIRAFLRAYFTECILSGYPGAPLEQEAIMRSSGLQPDQTDPFGWIEG</sequence>
<dbReference type="AlphaFoldDB" id="A0A934V9K4"/>
<evidence type="ECO:0008006" key="3">
    <source>
        <dbReference type="Google" id="ProtNLM"/>
    </source>
</evidence>
<evidence type="ECO:0000313" key="1">
    <source>
        <dbReference type="EMBL" id="MBK1815243.1"/>
    </source>
</evidence>
<organism evidence="1 2">
    <name type="scientific">Luteolibacter yonseiensis</name>
    <dbReference type="NCBI Taxonomy" id="1144680"/>
    <lineage>
        <taxon>Bacteria</taxon>
        <taxon>Pseudomonadati</taxon>
        <taxon>Verrucomicrobiota</taxon>
        <taxon>Verrucomicrobiia</taxon>
        <taxon>Verrucomicrobiales</taxon>
        <taxon>Verrucomicrobiaceae</taxon>
        <taxon>Luteolibacter</taxon>
    </lineage>
</organism>
<evidence type="ECO:0000313" key="2">
    <source>
        <dbReference type="Proteomes" id="UP000600139"/>
    </source>
</evidence>
<dbReference type="RefSeq" id="WP_200350212.1">
    <property type="nucleotide sequence ID" value="NZ_JAENIK010000008.1"/>
</dbReference>
<proteinExistence type="predicted"/>
<dbReference type="Proteomes" id="UP000600139">
    <property type="component" value="Unassembled WGS sequence"/>
</dbReference>
<gene>
    <name evidence="1" type="ORF">JIN84_06440</name>
</gene>
<dbReference type="EMBL" id="JAENIK010000008">
    <property type="protein sequence ID" value="MBK1815243.1"/>
    <property type="molecule type" value="Genomic_DNA"/>
</dbReference>
<accession>A0A934V9K4</accession>
<protein>
    <recommendedName>
        <fullName evidence="3">DUF4157 domain-containing protein</fullName>
    </recommendedName>
</protein>
<keyword evidence="2" id="KW-1185">Reference proteome</keyword>
<comment type="caution">
    <text evidence="1">The sequence shown here is derived from an EMBL/GenBank/DDBJ whole genome shotgun (WGS) entry which is preliminary data.</text>
</comment>